<keyword evidence="2" id="KW-1185">Reference proteome</keyword>
<dbReference type="EMBL" id="JANPWB010000002">
    <property type="protein sequence ID" value="KAJ1207674.1"/>
    <property type="molecule type" value="Genomic_DNA"/>
</dbReference>
<comment type="caution">
    <text evidence="1">The sequence shown here is derived from an EMBL/GenBank/DDBJ whole genome shotgun (WGS) entry which is preliminary data.</text>
</comment>
<reference evidence="1" key="1">
    <citation type="journal article" date="2022" name="bioRxiv">
        <title>Sequencing and chromosome-scale assembly of the giantPleurodeles waltlgenome.</title>
        <authorList>
            <person name="Brown T."/>
            <person name="Elewa A."/>
            <person name="Iarovenko S."/>
            <person name="Subramanian E."/>
            <person name="Araus A.J."/>
            <person name="Petzold A."/>
            <person name="Susuki M."/>
            <person name="Suzuki K.-i.T."/>
            <person name="Hayashi T."/>
            <person name="Toyoda A."/>
            <person name="Oliveira C."/>
            <person name="Osipova E."/>
            <person name="Leigh N.D."/>
            <person name="Simon A."/>
            <person name="Yun M.H."/>
        </authorList>
    </citation>
    <scope>NUCLEOTIDE SEQUENCE</scope>
    <source>
        <strain evidence="1">20211129_DDA</strain>
        <tissue evidence="1">Liver</tissue>
    </source>
</reference>
<proteinExistence type="predicted"/>
<evidence type="ECO:0000313" key="1">
    <source>
        <dbReference type="EMBL" id="KAJ1207674.1"/>
    </source>
</evidence>
<gene>
    <name evidence="1" type="ORF">NDU88_003064</name>
</gene>
<protein>
    <submittedName>
        <fullName evidence="1">Uncharacterized protein</fullName>
    </submittedName>
</protein>
<dbReference type="AlphaFoldDB" id="A0AAV7W3N4"/>
<evidence type="ECO:0000313" key="2">
    <source>
        <dbReference type="Proteomes" id="UP001066276"/>
    </source>
</evidence>
<dbReference type="Proteomes" id="UP001066276">
    <property type="component" value="Chromosome 1_2"/>
</dbReference>
<accession>A0AAV7W3N4</accession>
<sequence length="68" mass="7430">MGGMPPRSRLRDRIPTRIGTPTLVMVVRESGGNWERATLEVRRVRSLTSRVALRGATGGVIGRGSKSR</sequence>
<name>A0AAV7W3N4_PLEWA</name>
<organism evidence="1 2">
    <name type="scientific">Pleurodeles waltl</name>
    <name type="common">Iberian ribbed newt</name>
    <dbReference type="NCBI Taxonomy" id="8319"/>
    <lineage>
        <taxon>Eukaryota</taxon>
        <taxon>Metazoa</taxon>
        <taxon>Chordata</taxon>
        <taxon>Craniata</taxon>
        <taxon>Vertebrata</taxon>
        <taxon>Euteleostomi</taxon>
        <taxon>Amphibia</taxon>
        <taxon>Batrachia</taxon>
        <taxon>Caudata</taxon>
        <taxon>Salamandroidea</taxon>
        <taxon>Salamandridae</taxon>
        <taxon>Pleurodelinae</taxon>
        <taxon>Pleurodeles</taxon>
    </lineage>
</organism>